<feature type="domain" description="LiaF transmembrane" evidence="2">
    <location>
        <begin position="9"/>
        <end position="105"/>
    </location>
</feature>
<comment type="caution">
    <text evidence="3">The sequence shown here is derived from an EMBL/GenBank/DDBJ whole genome shotgun (WGS) entry which is preliminary data.</text>
</comment>
<name>A0A7W5DS53_9PORP</name>
<organism evidence="3 4">
    <name type="scientific">Microbacter margulisiae</name>
    <dbReference type="NCBI Taxonomy" id="1350067"/>
    <lineage>
        <taxon>Bacteria</taxon>
        <taxon>Pseudomonadati</taxon>
        <taxon>Bacteroidota</taxon>
        <taxon>Bacteroidia</taxon>
        <taxon>Bacteroidales</taxon>
        <taxon>Porphyromonadaceae</taxon>
        <taxon>Microbacter</taxon>
    </lineage>
</organism>
<reference evidence="3 4" key="1">
    <citation type="submission" date="2020-08" db="EMBL/GenBank/DDBJ databases">
        <title>Genomic Encyclopedia of Type Strains, Phase IV (KMG-IV): sequencing the most valuable type-strain genomes for metagenomic binning, comparative biology and taxonomic classification.</title>
        <authorList>
            <person name="Goeker M."/>
        </authorList>
    </citation>
    <scope>NUCLEOTIDE SEQUENCE [LARGE SCALE GENOMIC DNA]</scope>
    <source>
        <strain evidence="3 4">DSM 27471</strain>
    </source>
</reference>
<evidence type="ECO:0000256" key="1">
    <source>
        <dbReference type="SAM" id="Phobius"/>
    </source>
</evidence>
<dbReference type="Proteomes" id="UP000544222">
    <property type="component" value="Unassembled WGS sequence"/>
</dbReference>
<evidence type="ECO:0000313" key="4">
    <source>
        <dbReference type="Proteomes" id="UP000544222"/>
    </source>
</evidence>
<feature type="transmembrane region" description="Helical" evidence="1">
    <location>
        <begin position="44"/>
        <end position="70"/>
    </location>
</feature>
<protein>
    <submittedName>
        <fullName evidence="3">TM2 domain-containing membrane protein YozV</fullName>
    </submittedName>
</protein>
<dbReference type="InterPro" id="IPR054331">
    <property type="entry name" value="LiaF_TM"/>
</dbReference>
<keyword evidence="1" id="KW-0472">Membrane</keyword>
<evidence type="ECO:0000313" key="3">
    <source>
        <dbReference type="EMBL" id="MBB3188054.1"/>
    </source>
</evidence>
<sequence length="107" mass="12492">MKQDNRLSWAIILIFFGLLFLGEHLNIFPAFVRNFLFDFRNYPFYAGIIFLLTNKNHAIGIILLIIGILFRLSDIIRFTQNISEYIWPSLLIIAGVVLLIGAKHRKR</sequence>
<keyword evidence="1" id="KW-1133">Transmembrane helix</keyword>
<dbReference type="EMBL" id="JACHYB010000002">
    <property type="protein sequence ID" value="MBB3188054.1"/>
    <property type="molecule type" value="Genomic_DNA"/>
</dbReference>
<gene>
    <name evidence="3" type="ORF">FHX64_002252</name>
</gene>
<feature type="transmembrane region" description="Helical" evidence="1">
    <location>
        <begin position="6"/>
        <end position="32"/>
    </location>
</feature>
<accession>A0A7W5DS53</accession>
<keyword evidence="4" id="KW-1185">Reference proteome</keyword>
<feature type="transmembrane region" description="Helical" evidence="1">
    <location>
        <begin position="85"/>
        <end position="102"/>
    </location>
</feature>
<dbReference type="Pfam" id="PF22570">
    <property type="entry name" value="LiaF-TM"/>
    <property type="match status" value="1"/>
</dbReference>
<dbReference type="AlphaFoldDB" id="A0A7W5DS53"/>
<evidence type="ECO:0000259" key="2">
    <source>
        <dbReference type="Pfam" id="PF22570"/>
    </source>
</evidence>
<dbReference type="RefSeq" id="WP_183413845.1">
    <property type="nucleotide sequence ID" value="NZ_JACHYB010000002.1"/>
</dbReference>
<keyword evidence="1" id="KW-0812">Transmembrane</keyword>
<proteinExistence type="predicted"/>